<keyword evidence="1" id="KW-0444">Lipid biosynthesis</keyword>
<dbReference type="PIRSF" id="PIRSF000456">
    <property type="entry name" value="UDP-GlcNAc_acltr"/>
    <property type="match status" value="1"/>
</dbReference>
<dbReference type="NCBIfam" id="NF003657">
    <property type="entry name" value="PRK05289.1"/>
    <property type="match status" value="1"/>
</dbReference>
<evidence type="ECO:0000256" key="4">
    <source>
        <dbReference type="ARBA" id="ARBA00023098"/>
    </source>
</evidence>
<sequence length="257" mass="27942">MIHKDAIVHPSAQIADSAVIEKGAFIGKNCVIGENVIVGYNAVVERDTVVGDGTRVCMNAHIGGDPQDYSFKGEDTKLIIGKNCLFREFSTVHRASTKEDVWETVVGDNCFIMSYAHVAHDCKLANNVTMTSFSALGGHCRVGSFVNMGGFAAAHQFVRIGSGCMIGGKATLLKDAPPFCMLAGTPAELEGLNSVGLKRRGIGPEVRMELKRALSIYMDLTVKLVDLPEELSFLHPYPEVLEFIDFIKDSKRSFVRG</sequence>
<evidence type="ECO:0000259" key="6">
    <source>
        <dbReference type="Pfam" id="PF13720"/>
    </source>
</evidence>
<feature type="domain" description="UDP N-acetylglucosamine O-acyltransferase C-terminal" evidence="6">
    <location>
        <begin position="175"/>
        <end position="254"/>
    </location>
</feature>
<dbReference type="GO" id="GO:0009245">
    <property type="term" value="P:lipid A biosynthetic process"/>
    <property type="evidence" value="ECO:0007669"/>
    <property type="project" value="UniProtKB-KW"/>
</dbReference>
<dbReference type="PANTHER" id="PTHR43480:SF1">
    <property type="entry name" value="ACYL-[ACYL-CARRIER-PROTEIN]--UDP-N-ACETYLGLUCOSAMINE O-ACYLTRANSFERASE, MITOCHONDRIAL-RELATED"/>
    <property type="match status" value="1"/>
</dbReference>
<comment type="caution">
    <text evidence="7">The sequence shown here is derived from an EMBL/GenBank/DDBJ whole genome shotgun (WGS) entry which is preliminary data.</text>
</comment>
<dbReference type="Pfam" id="PF00132">
    <property type="entry name" value="Hexapep"/>
    <property type="match status" value="1"/>
</dbReference>
<dbReference type="InterPro" id="IPR010137">
    <property type="entry name" value="Lipid_A_LpxA"/>
</dbReference>
<evidence type="ECO:0000313" key="8">
    <source>
        <dbReference type="Proteomes" id="UP000294614"/>
    </source>
</evidence>
<name>A0A4R1KED5_9BACT</name>
<dbReference type="RefSeq" id="WP_132872501.1">
    <property type="nucleotide sequence ID" value="NZ_JAJUHT010000004.1"/>
</dbReference>
<dbReference type="Gene3D" id="2.160.10.10">
    <property type="entry name" value="Hexapeptide repeat proteins"/>
    <property type="match status" value="1"/>
</dbReference>
<evidence type="ECO:0000256" key="1">
    <source>
        <dbReference type="ARBA" id="ARBA00022516"/>
    </source>
</evidence>
<proteinExistence type="predicted"/>
<keyword evidence="5 7" id="KW-0012">Acyltransferase</keyword>
<organism evidence="7 8">
    <name type="scientific">Seleniivibrio woodruffii</name>
    <dbReference type="NCBI Taxonomy" id="1078050"/>
    <lineage>
        <taxon>Bacteria</taxon>
        <taxon>Pseudomonadati</taxon>
        <taxon>Deferribacterota</taxon>
        <taxon>Deferribacteres</taxon>
        <taxon>Deferribacterales</taxon>
        <taxon>Geovibrionaceae</taxon>
        <taxon>Seleniivibrio</taxon>
    </lineage>
</organism>
<dbReference type="SUPFAM" id="SSF51161">
    <property type="entry name" value="Trimeric LpxA-like enzymes"/>
    <property type="match status" value="1"/>
</dbReference>
<evidence type="ECO:0000313" key="7">
    <source>
        <dbReference type="EMBL" id="TCK62440.1"/>
    </source>
</evidence>
<dbReference type="GO" id="GO:0008780">
    <property type="term" value="F:acyl-[acyl-carrier-protein]-UDP-N-acetylglucosamine O-acyltransferase activity"/>
    <property type="evidence" value="ECO:0007669"/>
    <property type="project" value="InterPro"/>
</dbReference>
<evidence type="ECO:0000256" key="2">
    <source>
        <dbReference type="ARBA" id="ARBA00022556"/>
    </source>
</evidence>
<keyword evidence="2" id="KW-0441">Lipid A biosynthesis</keyword>
<dbReference type="AlphaFoldDB" id="A0A4R1KED5"/>
<reference evidence="7 8" key="1">
    <citation type="submission" date="2019-03" db="EMBL/GenBank/DDBJ databases">
        <title>Genomic Encyclopedia of Type Strains, Phase IV (KMG-IV): sequencing the most valuable type-strain genomes for metagenomic binning, comparative biology and taxonomic classification.</title>
        <authorList>
            <person name="Goeker M."/>
        </authorList>
    </citation>
    <scope>NUCLEOTIDE SEQUENCE [LARGE SCALE GENOMIC DNA]</scope>
    <source>
        <strain evidence="7 8">DSM 24984</strain>
    </source>
</reference>
<dbReference type="PANTHER" id="PTHR43480">
    <property type="entry name" value="ACYL-[ACYL-CARRIER-PROTEIN]--UDP-N-ACETYLGLUCOSAMINE O-ACYLTRANSFERASE"/>
    <property type="match status" value="1"/>
</dbReference>
<evidence type="ECO:0000256" key="5">
    <source>
        <dbReference type="ARBA" id="ARBA00023315"/>
    </source>
</evidence>
<dbReference type="InterPro" id="IPR029098">
    <property type="entry name" value="Acetyltransf_C"/>
</dbReference>
<dbReference type="GO" id="GO:0016020">
    <property type="term" value="C:membrane"/>
    <property type="evidence" value="ECO:0007669"/>
    <property type="project" value="GOC"/>
</dbReference>
<dbReference type="Pfam" id="PF14602">
    <property type="entry name" value="Hexapep_2"/>
    <property type="match status" value="1"/>
</dbReference>
<evidence type="ECO:0000256" key="3">
    <source>
        <dbReference type="ARBA" id="ARBA00022679"/>
    </source>
</evidence>
<dbReference type="Proteomes" id="UP000294614">
    <property type="component" value="Unassembled WGS sequence"/>
</dbReference>
<dbReference type="InterPro" id="IPR011004">
    <property type="entry name" value="Trimer_LpxA-like_sf"/>
</dbReference>
<protein>
    <submittedName>
        <fullName evidence="7">Acyl-[acyl-carrier-protein]--UDP-N-acetylglucosamine O-acyltransferase</fullName>
    </submittedName>
</protein>
<keyword evidence="3 7" id="KW-0808">Transferase</keyword>
<dbReference type="OrthoDB" id="9807278at2"/>
<dbReference type="Pfam" id="PF13720">
    <property type="entry name" value="Acetyltransf_11"/>
    <property type="match status" value="1"/>
</dbReference>
<keyword evidence="8" id="KW-1185">Reference proteome</keyword>
<dbReference type="Gene3D" id="1.20.1180.10">
    <property type="entry name" value="Udp N-acetylglucosamine O-acyltransferase, C-terminal domain"/>
    <property type="match status" value="1"/>
</dbReference>
<dbReference type="InterPro" id="IPR001451">
    <property type="entry name" value="Hexapep"/>
</dbReference>
<keyword evidence="4" id="KW-0443">Lipid metabolism</keyword>
<accession>A0A4R1KED5</accession>
<dbReference type="NCBIfam" id="TIGR01852">
    <property type="entry name" value="lipid_A_lpxA"/>
    <property type="match status" value="1"/>
</dbReference>
<dbReference type="EMBL" id="SMGG01000003">
    <property type="protein sequence ID" value="TCK62440.1"/>
    <property type="molecule type" value="Genomic_DNA"/>
</dbReference>
<gene>
    <name evidence="7" type="ORF">C8D98_0966</name>
</gene>
<dbReference type="InterPro" id="IPR037157">
    <property type="entry name" value="Acetyltransf_C_sf"/>
</dbReference>